<accession>A0A2I2G997</accession>
<feature type="region of interest" description="Disordered" evidence="1">
    <location>
        <begin position="179"/>
        <end position="243"/>
    </location>
</feature>
<feature type="compositionally biased region" description="Basic and acidic residues" evidence="1">
    <location>
        <begin position="1"/>
        <end position="12"/>
    </location>
</feature>
<feature type="region of interest" description="Disordered" evidence="1">
    <location>
        <begin position="1"/>
        <end position="70"/>
    </location>
</feature>
<sequence length="404" mass="44453">MDGDTRRLKQHEQAQFATRAGMARRAVSRPSGAAADRFRQAALQPTRGDAPSQATGRGRMPTYLDYGYPDGAFPGGSLQGDELQPYAPTLRDQQRQPVQQPSFAGYESEMVYNLNQQGPTQSPYEVVPPYPTRQSAAMDALSSQFAVPQYYNEPTGAGVPAVGSPYLASQLPLAAYNQPGPIGRSGSTQPFPATMADMTPVGTTGRLEPSPPSQLQSQTQQQQPPPPSSQGAGGESFGHPNESYGQFHQALREIFKDTRAGRLVEASRSLVNISEWLVTNARELGILRDDQVLYADRLQLWNDFNICWLAVCQKQKDLTQELLQTGRQPPRTNLLTSEVMETLGKDLISLCDRMEQHGLVDYQMGIWEEEILCVLSQCLDLMESRPEVLRPQAIPVPATATSRS</sequence>
<protein>
    <submittedName>
        <fullName evidence="2">Uncharacterized protein</fullName>
    </submittedName>
</protein>
<evidence type="ECO:0000313" key="2">
    <source>
        <dbReference type="EMBL" id="PLB49466.1"/>
    </source>
</evidence>
<keyword evidence="3" id="KW-1185">Reference proteome</keyword>
<reference evidence="2 3" key="1">
    <citation type="submission" date="2016-12" db="EMBL/GenBank/DDBJ databases">
        <title>The genomes of Aspergillus section Nigri reveals drivers in fungal speciation.</title>
        <authorList>
            <consortium name="DOE Joint Genome Institute"/>
            <person name="Vesth T.C."/>
            <person name="Nybo J."/>
            <person name="Theobald S."/>
            <person name="Brandl J."/>
            <person name="Frisvad J.C."/>
            <person name="Nielsen K.F."/>
            <person name="Lyhne E.K."/>
            <person name="Kogle M.E."/>
            <person name="Kuo A."/>
            <person name="Riley R."/>
            <person name="Clum A."/>
            <person name="Nolan M."/>
            <person name="Lipzen A."/>
            <person name="Salamov A."/>
            <person name="Henrissat B."/>
            <person name="Wiebenga A."/>
            <person name="De Vries R.P."/>
            <person name="Grigoriev I.V."/>
            <person name="Mortensen U.H."/>
            <person name="Andersen M.R."/>
            <person name="Baker S.E."/>
        </authorList>
    </citation>
    <scope>NUCLEOTIDE SEQUENCE [LARGE SCALE GENOMIC DNA]</scope>
    <source>
        <strain evidence="2 3">IBT 23096</strain>
    </source>
</reference>
<proteinExistence type="predicted"/>
<comment type="caution">
    <text evidence="2">The sequence shown here is derived from an EMBL/GenBank/DDBJ whole genome shotgun (WGS) entry which is preliminary data.</text>
</comment>
<dbReference type="EMBL" id="MSFO01000004">
    <property type="protein sequence ID" value="PLB49466.1"/>
    <property type="molecule type" value="Genomic_DNA"/>
</dbReference>
<dbReference type="VEuPathDB" id="FungiDB:P170DRAFT_475758"/>
<evidence type="ECO:0000256" key="1">
    <source>
        <dbReference type="SAM" id="MobiDB-lite"/>
    </source>
</evidence>
<dbReference type="GeneID" id="36560985"/>
<organism evidence="2 3">
    <name type="scientific">Aspergillus steynii IBT 23096</name>
    <dbReference type="NCBI Taxonomy" id="1392250"/>
    <lineage>
        <taxon>Eukaryota</taxon>
        <taxon>Fungi</taxon>
        <taxon>Dikarya</taxon>
        <taxon>Ascomycota</taxon>
        <taxon>Pezizomycotina</taxon>
        <taxon>Eurotiomycetes</taxon>
        <taxon>Eurotiomycetidae</taxon>
        <taxon>Eurotiales</taxon>
        <taxon>Aspergillaceae</taxon>
        <taxon>Aspergillus</taxon>
        <taxon>Aspergillus subgen. Circumdati</taxon>
    </lineage>
</organism>
<name>A0A2I2G997_9EURO</name>
<feature type="compositionally biased region" description="Low complexity" evidence="1">
    <location>
        <begin position="213"/>
        <end position="222"/>
    </location>
</feature>
<dbReference type="OrthoDB" id="5552418at2759"/>
<dbReference type="RefSeq" id="XP_024704768.1">
    <property type="nucleotide sequence ID" value="XM_024853287.1"/>
</dbReference>
<dbReference type="AlphaFoldDB" id="A0A2I2G997"/>
<gene>
    <name evidence="2" type="ORF">P170DRAFT_475758</name>
</gene>
<dbReference type="Proteomes" id="UP000234275">
    <property type="component" value="Unassembled WGS sequence"/>
</dbReference>
<evidence type="ECO:0000313" key="3">
    <source>
        <dbReference type="Proteomes" id="UP000234275"/>
    </source>
</evidence>